<dbReference type="InParanoid" id="G3WKA0"/>
<dbReference type="KEGG" id="shr:116422382"/>
<feature type="compositionally biased region" description="Polar residues" evidence="1">
    <location>
        <begin position="469"/>
        <end position="490"/>
    </location>
</feature>
<dbReference type="eggNOG" id="ENOG502TE3P">
    <property type="taxonomic scope" value="Eukaryota"/>
</dbReference>
<reference evidence="2" key="2">
    <citation type="submission" date="2025-08" db="UniProtKB">
        <authorList>
            <consortium name="Ensembl"/>
        </authorList>
    </citation>
    <scope>IDENTIFICATION</scope>
</reference>
<dbReference type="PANTHER" id="PTHR35825:SF2">
    <property type="entry name" value="CASEIN KINASE II SUBUNIT ALPHA'-INTERACTING PROTEIN"/>
    <property type="match status" value="1"/>
</dbReference>
<feature type="compositionally biased region" description="Polar residues" evidence="1">
    <location>
        <begin position="636"/>
        <end position="651"/>
    </location>
</feature>
<feature type="region of interest" description="Disordered" evidence="1">
    <location>
        <begin position="1056"/>
        <end position="1090"/>
    </location>
</feature>
<protein>
    <submittedName>
        <fullName evidence="2">Uncharacterized protein</fullName>
    </submittedName>
</protein>
<evidence type="ECO:0000313" key="3">
    <source>
        <dbReference type="Proteomes" id="UP000007648"/>
    </source>
</evidence>
<feature type="region of interest" description="Disordered" evidence="1">
    <location>
        <begin position="1272"/>
        <end position="1299"/>
    </location>
</feature>
<feature type="region of interest" description="Disordered" evidence="1">
    <location>
        <begin position="322"/>
        <end position="350"/>
    </location>
</feature>
<dbReference type="InterPro" id="IPR038954">
    <property type="entry name" value="CSNKA2IP"/>
</dbReference>
<evidence type="ECO:0000313" key="2">
    <source>
        <dbReference type="Ensembl" id="ENSSHAP00000015855.1"/>
    </source>
</evidence>
<feature type="compositionally biased region" description="Polar residues" evidence="1">
    <location>
        <begin position="1069"/>
        <end position="1082"/>
    </location>
</feature>
<reference evidence="2 3" key="1">
    <citation type="journal article" date="2011" name="Proc. Natl. Acad. Sci. U.S.A.">
        <title>Genetic diversity and population structure of the endangered marsupial Sarcophilus harrisii (Tasmanian devil).</title>
        <authorList>
            <person name="Miller W."/>
            <person name="Hayes V.M."/>
            <person name="Ratan A."/>
            <person name="Petersen D.C."/>
            <person name="Wittekindt N.E."/>
            <person name="Miller J."/>
            <person name="Walenz B."/>
            <person name="Knight J."/>
            <person name="Qi J."/>
            <person name="Zhao F."/>
            <person name="Wang Q."/>
            <person name="Bedoya-Reina O.C."/>
            <person name="Katiyar N."/>
            <person name="Tomsho L.P."/>
            <person name="Kasson L.M."/>
            <person name="Hardie R.A."/>
            <person name="Woodbridge P."/>
            <person name="Tindall E.A."/>
            <person name="Bertelsen M.F."/>
            <person name="Dixon D."/>
            <person name="Pyecroft S."/>
            <person name="Helgen K.M."/>
            <person name="Lesk A.M."/>
            <person name="Pringle T.H."/>
            <person name="Patterson N."/>
            <person name="Zhang Y."/>
            <person name="Kreiss A."/>
            <person name="Woods G.M."/>
            <person name="Jones M.E."/>
            <person name="Schuster S.C."/>
        </authorList>
    </citation>
    <scope>NUCLEOTIDE SEQUENCE [LARGE SCALE GENOMIC DNA]</scope>
</reference>
<feature type="region of interest" description="Disordered" evidence="1">
    <location>
        <begin position="126"/>
        <end position="182"/>
    </location>
</feature>
<keyword evidence="3" id="KW-1185">Reference proteome</keyword>
<proteinExistence type="predicted"/>
<reference evidence="2" key="3">
    <citation type="submission" date="2025-09" db="UniProtKB">
        <authorList>
            <consortium name="Ensembl"/>
        </authorList>
    </citation>
    <scope>IDENTIFICATION</scope>
</reference>
<sequence length="1321" mass="148839">MEKKTRILPKELILCPRKGLYPWTSSIILSRPQHRIALKWKQGQRSIDHTSHFSHQARTTQSSFHPSKWTESKPEPWIKHLIRSPHHPHTNHMALSVPLPYLQQQARAKSTLHIKKSAGISVMTLPRPKVRAKKTEKSLRATKHRLILPPSSKHQPQSRLNPDPLSPGDPLNPDHLPKIFPSTDHSMEDLIHFHQKLPSRSISSPQVKIPPSNAHRSKADAESQTCPGSQAVTTFVPMSPCKQAKTSPKSKRQVKTSSSLARLYNHEPKATAAPSSSFPDDYLSRATALKSSVPVGKASKESRTHLRSTIVMSLLRLPERQSRASMTMSSYQLNQRTRCKTASQSEKRYRSNIQGSIQAEKRQEEIMSTSTDYQTMVLLNPDQGAALTPLDLDTKKTILPGSDDHVTPPFITGLDQAEAEDIPNVNIQTCPAELSHDEKVTYTTDKQDMTVTGQDHKATPPLRLDQQEKSLSSLDCVSTSLPGSDQQAGETQDFREQESWEKESPKTDQQTIILTNQEAKSPEIDHQTIILADQEAKSPKTDHQTIILTNQEPGARFSLGLDQEDNIQTAPDLLDTLHLRMDHKVEQETPGSTVHFSIQFKKTDQEKLGKMPPKPHSQDTILTVLDNGIPVAGLDSQDSITSGPENKSSAPANPDHQEDNILEHNAHVLFPVEINSQETISQVKDQQLMEPVDWDFWESPLSPIISNQETLIDSNCWDIPPPHPDHQTANRSDSNTITAPQTEECWETLPQGSDHKAITSSNVDHRATTSPLSVFTNLEHWAENISDPISYVSLQVEQESWEITRFKNDDQDKTLSNQGYARPPADLDQKDNILSDLNYQSISSMSSENPADPIAHILLQIEQQHPETMIAQQDIDSEVQNHPSIPTLSLEPQYSIPFDSMPEAILPSSPNKQKKDTQVVFNHSSTSTEPEHWAMRHPRTHQATTQTSQHKRAIPLHSDPQDTNLDVLKCRAISLPTVDHKLKDASDSQTQATPLSDFQILSVELDHKVTLSTPKSQVFLPCSSEKQTETTFHSTKIHSKLPRSLFHTHKTLPGANYRLTPPLGAGHQSEPSKSQSYQNKVELSSKHQDQLQTRFQSQTQIVRNRRIPWCLNYIKPYNVEGGFVPNRIIQTIINSIPQQEIKNDICKQILLRRMRVSPLFHKDGRLFTTYTVCLICTSWVPNGCSHMQDMRHPCEARLLAIPTPLPGPKEELGVRFVLQVPKGKFPVHKQQNTHSKSYRPLYHPSGHPLHCSSPPLSPAKERLLQYMLSKDPHLMGRNSSKGRSLHGGEMKRKSSKGEGLKPTRILFKSLREIFQMKQKRH</sequence>
<dbReference type="Proteomes" id="UP000007648">
    <property type="component" value="Unassembled WGS sequence"/>
</dbReference>
<feature type="region of interest" description="Disordered" evidence="1">
    <location>
        <begin position="468"/>
        <end position="510"/>
    </location>
</feature>
<feature type="region of interest" description="Disordered" evidence="1">
    <location>
        <begin position="633"/>
        <end position="658"/>
    </location>
</feature>
<name>G3WKA0_SARHA</name>
<dbReference type="GeneTree" id="ENSGT00940000166717"/>
<dbReference type="GeneID" id="116422382"/>
<feature type="region of interest" description="Disordered" evidence="1">
    <location>
        <begin position="197"/>
        <end position="226"/>
    </location>
</feature>
<dbReference type="HOGENOM" id="CLU_256971_0_0_1"/>
<dbReference type="OrthoDB" id="10445833at2759"/>
<dbReference type="RefSeq" id="XP_031815614.1">
    <property type="nucleotide sequence ID" value="XM_031959754.1"/>
</dbReference>
<accession>G3WKA0</accession>
<dbReference type="PANTHER" id="PTHR35825">
    <property type="entry name" value="CASEIN KINASE II SUBUNIT ALPHA PRIME-INTERACTING PROTEIN"/>
    <property type="match status" value="1"/>
</dbReference>
<feature type="region of interest" description="Disordered" evidence="1">
    <location>
        <begin position="924"/>
        <end position="960"/>
    </location>
</feature>
<feature type="region of interest" description="Disordered" evidence="1">
    <location>
        <begin position="240"/>
        <end position="279"/>
    </location>
</feature>
<organism evidence="2 3">
    <name type="scientific">Sarcophilus harrisii</name>
    <name type="common">Tasmanian devil</name>
    <name type="synonym">Sarcophilus laniarius</name>
    <dbReference type="NCBI Taxonomy" id="9305"/>
    <lineage>
        <taxon>Eukaryota</taxon>
        <taxon>Metazoa</taxon>
        <taxon>Chordata</taxon>
        <taxon>Craniata</taxon>
        <taxon>Vertebrata</taxon>
        <taxon>Euteleostomi</taxon>
        <taxon>Mammalia</taxon>
        <taxon>Metatheria</taxon>
        <taxon>Dasyuromorphia</taxon>
        <taxon>Dasyuridae</taxon>
        <taxon>Sarcophilus</taxon>
    </lineage>
</organism>
<feature type="compositionally biased region" description="Basic and acidic residues" evidence="1">
    <location>
        <begin position="492"/>
        <end position="506"/>
    </location>
</feature>
<gene>
    <name evidence="2" type="primary">LOC116422382</name>
</gene>
<feature type="compositionally biased region" description="Polar residues" evidence="1">
    <location>
        <begin position="323"/>
        <end position="344"/>
    </location>
</feature>
<evidence type="ECO:0000256" key="1">
    <source>
        <dbReference type="SAM" id="MobiDB-lite"/>
    </source>
</evidence>
<dbReference type="OMA" id="CLICTSW"/>
<dbReference type="Ensembl" id="ENSSHAT00000015984.2">
    <property type="protein sequence ID" value="ENSSHAP00000015855.1"/>
    <property type="gene ID" value="ENSSHAG00000013508.2"/>
</dbReference>
<feature type="compositionally biased region" description="Basic and acidic residues" evidence="1">
    <location>
        <begin position="1286"/>
        <end position="1299"/>
    </location>
</feature>